<evidence type="ECO:0000313" key="2">
    <source>
        <dbReference type="MGI" id="MGI:2385231"/>
    </source>
</evidence>
<reference evidence="1" key="5">
    <citation type="submission" date="2001-07" db="EMBL/GenBank/DDBJ databases">
        <authorList>
            <person name="Adachi J."/>
            <person name="Aizawa K."/>
            <person name="Akimura T."/>
            <person name="Arakawa T."/>
            <person name="Bono H."/>
            <person name="Carninci P."/>
            <person name="Fukuda S."/>
            <person name="Furuno M."/>
            <person name="Hanagaki T."/>
            <person name="Hara A."/>
            <person name="Hashizume W."/>
            <person name="Hayashida K."/>
            <person name="Hayatsu N."/>
            <person name="Hiramoto K."/>
            <person name="Hiraoka T."/>
            <person name="Hirozane T."/>
            <person name="Hori F."/>
            <person name="Imotani K."/>
            <person name="Ishii Y."/>
            <person name="Itoh M."/>
            <person name="Kagawa I."/>
            <person name="Kasukawa T."/>
            <person name="Katoh H."/>
            <person name="Kawai J."/>
            <person name="Kojima Y."/>
            <person name="Kondo S."/>
            <person name="Konno H."/>
            <person name="Kouda M."/>
            <person name="Koya S."/>
            <person name="Kurihara C."/>
            <person name="Matsuyama T."/>
            <person name="Miyazaki A."/>
            <person name="Murata M."/>
            <person name="Nakamura M."/>
            <person name="Nishi K."/>
            <person name="Nomura K."/>
            <person name="Numazaki R."/>
            <person name="Ohno M."/>
            <person name="Ohsato N."/>
            <person name="Okazaki Y."/>
            <person name="Saito R."/>
            <person name="Saitoh H."/>
            <person name="Sakai C."/>
            <person name="Sakai K."/>
            <person name="Sakazume N."/>
            <person name="Sano H."/>
            <person name="Sasaki D."/>
            <person name="Shibata K."/>
            <person name="Shinagawa A."/>
            <person name="Shiraki T."/>
            <person name="Sogabe Y."/>
            <person name="Tagami M."/>
            <person name="Tagawa A."/>
            <person name="Takahashi F."/>
            <person name="Takaku-Akahira S."/>
            <person name="Takeda Y."/>
            <person name="Tanaka T."/>
            <person name="Tomaru A."/>
            <person name="Toya T."/>
            <person name="Yasunishi A."/>
            <person name="Muramatsu M."/>
            <person name="Hayashizaki Y."/>
        </authorList>
    </citation>
    <scope>NUCLEOTIDE SEQUENCE</scope>
    <source>
        <strain evidence="1">C57BL/6J</strain>
        <tissue evidence="1">Thymus</tissue>
    </source>
</reference>
<organism evidence="1">
    <name type="scientific">Mus musculus</name>
    <name type="common">Mouse</name>
    <dbReference type="NCBI Taxonomy" id="10090"/>
    <lineage>
        <taxon>Eukaryota</taxon>
        <taxon>Metazoa</taxon>
        <taxon>Chordata</taxon>
        <taxon>Craniata</taxon>
        <taxon>Vertebrata</taxon>
        <taxon>Euteleostomi</taxon>
        <taxon>Mammalia</taxon>
        <taxon>Eutheria</taxon>
        <taxon>Euarchontoglires</taxon>
        <taxon>Glires</taxon>
        <taxon>Rodentia</taxon>
        <taxon>Myomorpha</taxon>
        <taxon>Muroidea</taxon>
        <taxon>Muridae</taxon>
        <taxon>Murinae</taxon>
        <taxon>Mus</taxon>
        <taxon>Mus</taxon>
    </lineage>
</organism>
<reference evidence="1" key="4">
    <citation type="journal article" date="2001" name="Nature">
        <title>Functional annotation of a full-length mouse cDNA collection.</title>
        <authorList>
            <consortium name="The RIKEN Genome Exploration Research Group Phase II Team and the FANTOM Consortium"/>
        </authorList>
    </citation>
    <scope>NUCLEOTIDE SEQUENCE</scope>
    <source>
        <strain evidence="1">C57BL/6J</strain>
        <tissue evidence="1">Thymus</tissue>
    </source>
</reference>
<sequence>MPALPVAMLKCGMTGGQVKGGAAILALLLRRGKSLTPRAGFIHRLLRPPPPFFATTEAAIARLARAMLGFEEHASPVPFDLCPGFNSVTEKRIVPLGLKLGLRRADVERIQGGK</sequence>
<name>Q8BGI9_MOUSE</name>
<gene>
    <name evidence="2" type="primary">Rad9b</name>
</gene>
<reference evidence="1" key="1">
    <citation type="journal article" date="1999" name="Methods Enzymol.">
        <title>High-efficiency full-length cDNA cloning.</title>
        <authorList>
            <person name="Carninci P."/>
            <person name="Hayashizaki Y."/>
        </authorList>
    </citation>
    <scope>NUCLEOTIDE SEQUENCE</scope>
    <source>
        <strain evidence="1">C57BL/6J</strain>
        <tissue evidence="1">Thymus</tissue>
    </source>
</reference>
<reference evidence="1" key="7">
    <citation type="journal article" date="2005" name="Science">
        <title>The Transcriptional Landscape of the Mammalian Genome.</title>
        <authorList>
            <consortium name="The FANTOM Consortium"/>
            <consortium name="Riken Genome Exploration Research Group and Genome Science Group (Genome Network Project Core Group)"/>
        </authorList>
    </citation>
    <scope>NUCLEOTIDE SEQUENCE</scope>
    <source>
        <strain evidence="1">C57BL/6J</strain>
        <tissue evidence="1">Thymus</tissue>
    </source>
</reference>
<reference evidence="1" key="6">
    <citation type="journal article" date="2002" name="Nature">
        <title>Analysis of the mouse transcriptome based on functional annotation of 60,770 full-length cDNAs.</title>
        <authorList>
            <consortium name="The FANTOM Consortium and the RIKEN Genome Exploration Research Group Phase I and II Team"/>
        </authorList>
    </citation>
    <scope>NUCLEOTIDE SEQUENCE</scope>
    <source>
        <strain evidence="1">C57BL/6J</strain>
        <tissue evidence="1">Thymus</tissue>
    </source>
</reference>
<accession>Q8BGI9</accession>
<dbReference type="MGI" id="MGI:2385231">
    <property type="gene designation" value="Rad9b"/>
</dbReference>
<dbReference type="EMBL" id="AK042331">
    <property type="protein sequence ID" value="BAC31227.1"/>
    <property type="molecule type" value="mRNA"/>
</dbReference>
<dbReference type="UCSC" id="uc008zla.1">
    <property type="organism name" value="mouse"/>
</dbReference>
<reference evidence="1" key="8">
    <citation type="journal article" date="2005" name="Science">
        <title>Antisense Transcription in the Mammalian Transcriptome.</title>
        <authorList>
            <consortium name="RIKEN Genome Exploration Research Group and Genome Science Group (Genome Network Project Core Group) and the FANTOM Consortium"/>
        </authorList>
    </citation>
    <scope>NUCLEOTIDE SEQUENCE</scope>
    <source>
        <strain evidence="1">C57BL/6J</strain>
        <tissue evidence="1">Thymus</tissue>
    </source>
</reference>
<reference evidence="1" key="3">
    <citation type="journal article" date="2000" name="Genome Res.">
        <title>RIKEN integrated sequence analysis (RISA) system--384-format sequencing pipeline with 384 multicapillary sequencer.</title>
        <authorList>
            <person name="Shibata K."/>
            <person name="Itoh M."/>
            <person name="Aizawa K."/>
            <person name="Nagaoka S."/>
            <person name="Sasaki N."/>
            <person name="Carninci P."/>
            <person name="Konno H."/>
            <person name="Akiyama J."/>
            <person name="Nishi K."/>
            <person name="Kitsunai T."/>
            <person name="Tashiro H."/>
            <person name="Itoh M."/>
            <person name="Sumi N."/>
            <person name="Ishii Y."/>
            <person name="Nakamura S."/>
            <person name="Hazama M."/>
            <person name="Nishine T."/>
            <person name="Harada A."/>
            <person name="Yamamoto R."/>
            <person name="Matsumoto H."/>
            <person name="Sakaguchi S."/>
            <person name="Ikegami T."/>
            <person name="Kashiwagi K."/>
            <person name="Fujiwake S."/>
            <person name="Inoue K."/>
            <person name="Togawa Y."/>
            <person name="Izawa M."/>
            <person name="Ohara E."/>
            <person name="Watahiki M."/>
            <person name="Yoneda Y."/>
            <person name="Ishikawa T."/>
            <person name="Ozawa K."/>
            <person name="Tanaka T."/>
            <person name="Matsuura S."/>
            <person name="Kawai J."/>
            <person name="Okazaki Y."/>
            <person name="Muramatsu M."/>
            <person name="Inoue Y."/>
            <person name="Kira A."/>
            <person name="Hayashizaki Y."/>
        </authorList>
    </citation>
    <scope>NUCLEOTIDE SEQUENCE</scope>
    <source>
        <strain evidence="1">C57BL/6J</strain>
        <tissue evidence="1">Thymus</tissue>
    </source>
</reference>
<dbReference type="AGR" id="MGI:2385231"/>
<reference evidence="1" key="2">
    <citation type="journal article" date="2000" name="Genome Res.">
        <title>Normalization and subtraction of cap-trapper-selected cDNAs to prepare full-length cDNA libraries for rapid discovery of new genes.</title>
        <authorList>
            <person name="Carninci P."/>
            <person name="Shibata Y."/>
            <person name="Hayatsu N."/>
            <person name="Sugahara Y."/>
            <person name="Shibata K."/>
            <person name="Itoh M."/>
            <person name="Konno H."/>
            <person name="Okazaki Y."/>
            <person name="Muramatsu M."/>
            <person name="Hayashizaki Y."/>
        </authorList>
    </citation>
    <scope>NUCLEOTIDE SEQUENCE</scope>
    <source>
        <strain evidence="1">C57BL/6J</strain>
        <tissue evidence="1">Thymus</tissue>
    </source>
</reference>
<proteinExistence type="evidence at transcript level"/>
<protein>
    <submittedName>
        <fullName evidence="1">Uncharacterized protein</fullName>
    </submittedName>
</protein>
<evidence type="ECO:0000313" key="1">
    <source>
        <dbReference type="EMBL" id="BAC31227.1"/>
    </source>
</evidence>
<dbReference type="AlphaFoldDB" id="Q8BGI9"/>